<feature type="transmembrane region" description="Helical" evidence="1">
    <location>
        <begin position="12"/>
        <end position="31"/>
    </location>
</feature>
<dbReference type="PANTHER" id="PTHR40044:SF1">
    <property type="entry name" value="INTEGRAL MEMBRANE PROTEIN"/>
    <property type="match status" value="1"/>
</dbReference>
<accession>M1ZGL8</accession>
<feature type="transmembrane region" description="Helical" evidence="1">
    <location>
        <begin position="72"/>
        <end position="92"/>
    </location>
</feature>
<evidence type="ECO:0008006" key="4">
    <source>
        <dbReference type="Google" id="ProtNLM"/>
    </source>
</evidence>
<gene>
    <name evidence="2" type="ORF">CUESP1_1844</name>
</gene>
<dbReference type="Proteomes" id="UP000245423">
    <property type="component" value="Chromosome 1"/>
</dbReference>
<feature type="transmembrane region" description="Helical" evidence="1">
    <location>
        <begin position="125"/>
        <end position="151"/>
    </location>
</feature>
<dbReference type="PANTHER" id="PTHR40044">
    <property type="entry name" value="INTEGRAL MEMBRANE PROTEIN-RELATED"/>
    <property type="match status" value="1"/>
</dbReference>
<dbReference type="Pfam" id="PF06177">
    <property type="entry name" value="QueT"/>
    <property type="match status" value="1"/>
</dbReference>
<feature type="transmembrane region" description="Helical" evidence="1">
    <location>
        <begin position="43"/>
        <end position="66"/>
    </location>
</feature>
<keyword evidence="3" id="KW-1185">Reference proteome</keyword>
<evidence type="ECO:0000313" key="2">
    <source>
        <dbReference type="EMBL" id="SHD77205.1"/>
    </source>
</evidence>
<name>M1ZGL8_9FIRM</name>
<dbReference type="InterPro" id="IPR010387">
    <property type="entry name" value="QueT"/>
</dbReference>
<dbReference type="OrthoDB" id="9786793at2"/>
<dbReference type="HOGENOM" id="CLU_104115_0_0_9"/>
<sequence length="161" mass="17392">MNTKYLTKASLIAGIYLVLVLIQIPMGNLTFGPIQLRIAEGLTLLPLVETAAIPGLFVGCLVANFLLTPYSAFGLIDILGGSLVTLIAAYITSKMPNRILGALPPILLNGFIVSIWVSYFTNIPYWYTVLGISVGETASVAIFGTLILSVYNKTIEHMQNQ</sequence>
<dbReference type="RefSeq" id="WP_005587889.1">
    <property type="nucleotide sequence ID" value="NZ_LT669839.1"/>
</dbReference>
<keyword evidence="1" id="KW-0472">Membrane</keyword>
<organism evidence="2 3">
    <name type="scientific">[Clostridium] ultunense Esp</name>
    <dbReference type="NCBI Taxonomy" id="1288971"/>
    <lineage>
        <taxon>Bacteria</taxon>
        <taxon>Bacillati</taxon>
        <taxon>Bacillota</taxon>
        <taxon>Tissierellia</taxon>
        <taxon>Tissierellales</taxon>
        <taxon>Tepidimicrobiaceae</taxon>
        <taxon>Schnuerera</taxon>
    </lineage>
</organism>
<dbReference type="EMBL" id="LT669839">
    <property type="protein sequence ID" value="SHD77205.1"/>
    <property type="molecule type" value="Genomic_DNA"/>
</dbReference>
<keyword evidence="1" id="KW-1133">Transmembrane helix</keyword>
<keyword evidence="1" id="KW-0812">Transmembrane</keyword>
<protein>
    <recommendedName>
        <fullName evidence="4">QueT transporter family protein</fullName>
    </recommendedName>
</protein>
<dbReference type="AlphaFoldDB" id="M1ZGL8"/>
<proteinExistence type="predicted"/>
<evidence type="ECO:0000313" key="3">
    <source>
        <dbReference type="Proteomes" id="UP000245423"/>
    </source>
</evidence>
<reference evidence="2 3" key="1">
    <citation type="submission" date="2016-11" db="EMBL/GenBank/DDBJ databases">
        <authorList>
            <person name="Manzoor S."/>
        </authorList>
    </citation>
    <scope>NUCLEOTIDE SEQUENCE [LARGE SCALE GENOMIC DNA]</scope>
    <source>
        <strain evidence="2">Clostridium ultunense strain Esp</strain>
    </source>
</reference>
<feature type="transmembrane region" description="Helical" evidence="1">
    <location>
        <begin position="99"/>
        <end position="119"/>
    </location>
</feature>
<dbReference type="PIRSF" id="PIRSF031501">
    <property type="entry name" value="QueT"/>
    <property type="match status" value="1"/>
</dbReference>
<evidence type="ECO:0000256" key="1">
    <source>
        <dbReference type="SAM" id="Phobius"/>
    </source>
</evidence>